<evidence type="ECO:0000313" key="2">
    <source>
        <dbReference type="Proteomes" id="UP000223389"/>
    </source>
</evidence>
<keyword evidence="2" id="KW-1185">Reference proteome</keyword>
<gene>
    <name evidence="1" type="ORF">Sf11_gp7</name>
</gene>
<accession>A0A291AXB7</accession>
<proteinExistence type="predicted"/>
<dbReference type="EMBL" id="MF158038">
    <property type="protein sequence ID" value="ATE85654.1"/>
    <property type="molecule type" value="Genomic_DNA"/>
</dbReference>
<dbReference type="Pfam" id="PF13479">
    <property type="entry name" value="AAA_24"/>
    <property type="match status" value="1"/>
</dbReference>
<dbReference type="InterPro" id="IPR027417">
    <property type="entry name" value="P-loop_NTPase"/>
</dbReference>
<reference evidence="1 2" key="1">
    <citation type="submission" date="2017-05" db="EMBL/GenBank/DDBJ databases">
        <title>The isolation and characterization of 16 novel Shigella-infecting phages from the environment.</title>
        <authorList>
            <person name="Doore S.M."/>
            <person name="Schrad J.R."/>
            <person name="Dover J.A."/>
            <person name="Parent K.N."/>
        </authorList>
    </citation>
    <scope>NUCLEOTIDE SEQUENCE [LARGE SCALE GENOMIC DNA]</scope>
</reference>
<protein>
    <submittedName>
        <fullName evidence="1">Putative recA-like NTPase</fullName>
    </submittedName>
</protein>
<name>A0A291AXB7_9CAUD</name>
<dbReference type="Proteomes" id="UP000223389">
    <property type="component" value="Segment"/>
</dbReference>
<dbReference type="SUPFAM" id="SSF52540">
    <property type="entry name" value="P-loop containing nucleoside triphosphate hydrolases"/>
    <property type="match status" value="1"/>
</dbReference>
<sequence length="276" mass="30704">MIQKPKPAAPIITLVGTPGVGKTTLAALFPNPVFIQAEEITGVFDDWDDEKKPDSFPVLKRADAKRKTSTKDDLLSQLRALITEEHNYKTLVIDSITSLHSMFEHEVCENYGVDNVGSAAGGYNKGYIVVSEMHAEIINACKYLRKEKGMSIIYLAHAGVKKMKNRPDADEYTVYTLDMHDASVSGYVNLSDAVIYIRNEEFVKGTETDKKGQVTKFGKVVQTGQRVLITSGDGRVGYVNAKNRYNLEPEIPFEKGENPLLSDIKYYASLRDNQTA</sequence>
<dbReference type="Gene3D" id="3.40.50.300">
    <property type="entry name" value="P-loop containing nucleotide triphosphate hydrolases"/>
    <property type="match status" value="1"/>
</dbReference>
<evidence type="ECO:0000313" key="1">
    <source>
        <dbReference type="EMBL" id="ATE85654.1"/>
    </source>
</evidence>
<organism evidence="1 2">
    <name type="scientific">Shigella phage Sf11 SMD-2017</name>
    <dbReference type="NCBI Taxonomy" id="2282196"/>
    <lineage>
        <taxon>Viruses</taxon>
        <taxon>Duplodnaviria</taxon>
        <taxon>Heunggongvirae</taxon>
        <taxon>Uroviricota</taxon>
        <taxon>Caudoviricetes</taxon>
        <taxon>Cedarrivervirus</taxon>
        <taxon>Cedarrivervirus Sf11</taxon>
    </lineage>
</organism>